<comment type="pathway">
    <text evidence="1 7">Glycan biosynthesis; glycogen biosynthesis.</text>
</comment>
<dbReference type="GO" id="GO:0005978">
    <property type="term" value="P:glycogen biosynthetic process"/>
    <property type="evidence" value="ECO:0007669"/>
    <property type="project" value="UniProtKB-UniPathway"/>
</dbReference>
<protein>
    <recommendedName>
        <fullName evidence="7">Glycogen [starch] synthase</fullName>
        <ecNumber evidence="7">2.4.1.11</ecNumber>
    </recommendedName>
</protein>
<dbReference type="STRING" id="10195.A0A3M7RMP8"/>
<dbReference type="GO" id="GO:0004373">
    <property type="term" value="F:alpha-1,4-glucan glucosyltransferase (UDP-glucose donor) activity"/>
    <property type="evidence" value="ECO:0007669"/>
    <property type="project" value="UniProtKB-EC"/>
</dbReference>
<evidence type="ECO:0000313" key="10">
    <source>
        <dbReference type="Proteomes" id="UP000276133"/>
    </source>
</evidence>
<keyword evidence="3 7" id="KW-0328">Glycosyltransferase</keyword>
<evidence type="ECO:0000256" key="6">
    <source>
        <dbReference type="ARBA" id="ARBA00047345"/>
    </source>
</evidence>
<evidence type="ECO:0000313" key="9">
    <source>
        <dbReference type="EMBL" id="RNA24605.1"/>
    </source>
</evidence>
<reference evidence="9 10" key="1">
    <citation type="journal article" date="2018" name="Sci. Rep.">
        <title>Genomic signatures of local adaptation to the degree of environmental predictability in rotifers.</title>
        <authorList>
            <person name="Franch-Gras L."/>
            <person name="Hahn C."/>
            <person name="Garcia-Roger E.M."/>
            <person name="Carmona M.J."/>
            <person name="Serra M."/>
            <person name="Gomez A."/>
        </authorList>
    </citation>
    <scope>NUCLEOTIDE SEQUENCE [LARGE SCALE GENOMIC DNA]</scope>
    <source>
        <strain evidence="9">HYR1</strain>
    </source>
</reference>
<comment type="similarity">
    <text evidence="2 7">Belongs to the glycosyltransferase 3 family.</text>
</comment>
<evidence type="ECO:0000256" key="3">
    <source>
        <dbReference type="ARBA" id="ARBA00022676"/>
    </source>
</evidence>
<evidence type="ECO:0000256" key="4">
    <source>
        <dbReference type="ARBA" id="ARBA00022679"/>
    </source>
</evidence>
<sequence length="149" mass="17645">MKKSEKMTINFKFFKHLFDFSSLTRRQRIIQRNRTERLSELLDWNTLGIYYYKARQLALQRVHPELDENKLILLSNKLRYEKPVSEPPSPSASRSSTPHHFTEHEDSSSDEDDEEVRSLNSGTSERQLLIVNRSKSTENMLKDMNLKDE</sequence>
<dbReference type="OrthoDB" id="6335297at2759"/>
<evidence type="ECO:0000256" key="7">
    <source>
        <dbReference type="RuleBase" id="RU363104"/>
    </source>
</evidence>
<feature type="region of interest" description="Disordered" evidence="8">
    <location>
        <begin position="79"/>
        <end position="149"/>
    </location>
</feature>
<accession>A0A3M7RMP8</accession>
<dbReference type="Proteomes" id="UP000276133">
    <property type="component" value="Unassembled WGS sequence"/>
</dbReference>
<proteinExistence type="inferred from homology"/>
<comment type="caution">
    <text evidence="9">The sequence shown here is derived from an EMBL/GenBank/DDBJ whole genome shotgun (WGS) entry which is preliminary data.</text>
</comment>
<dbReference type="GO" id="GO:0005737">
    <property type="term" value="C:cytoplasm"/>
    <property type="evidence" value="ECO:0007669"/>
    <property type="project" value="TreeGrafter"/>
</dbReference>
<dbReference type="UniPathway" id="UPA00164"/>
<evidence type="ECO:0000256" key="1">
    <source>
        <dbReference type="ARBA" id="ARBA00004964"/>
    </source>
</evidence>
<dbReference type="PANTHER" id="PTHR10176:SF3">
    <property type="entry name" value="GLYCOGEN [STARCH] SYNTHASE"/>
    <property type="match status" value="1"/>
</dbReference>
<keyword evidence="5 7" id="KW-0320">Glycogen biosynthesis</keyword>
<name>A0A3M7RMP8_BRAPC</name>
<organism evidence="9 10">
    <name type="scientific">Brachionus plicatilis</name>
    <name type="common">Marine rotifer</name>
    <name type="synonym">Brachionus muelleri</name>
    <dbReference type="NCBI Taxonomy" id="10195"/>
    <lineage>
        <taxon>Eukaryota</taxon>
        <taxon>Metazoa</taxon>
        <taxon>Spiralia</taxon>
        <taxon>Gnathifera</taxon>
        <taxon>Rotifera</taxon>
        <taxon>Eurotatoria</taxon>
        <taxon>Monogononta</taxon>
        <taxon>Pseudotrocha</taxon>
        <taxon>Ploima</taxon>
        <taxon>Brachionidae</taxon>
        <taxon>Brachionus</taxon>
    </lineage>
</organism>
<dbReference type="AlphaFoldDB" id="A0A3M7RMP8"/>
<keyword evidence="4 7" id="KW-0808">Transferase</keyword>
<gene>
    <name evidence="9" type="ORF">BpHYR1_002651</name>
</gene>
<feature type="compositionally biased region" description="Basic and acidic residues" evidence="8">
    <location>
        <begin position="140"/>
        <end position="149"/>
    </location>
</feature>
<dbReference type="EMBL" id="REGN01003090">
    <property type="protein sequence ID" value="RNA24605.1"/>
    <property type="molecule type" value="Genomic_DNA"/>
</dbReference>
<dbReference type="PANTHER" id="PTHR10176">
    <property type="entry name" value="GLYCOGEN SYNTHASE"/>
    <property type="match status" value="1"/>
</dbReference>
<dbReference type="InterPro" id="IPR008631">
    <property type="entry name" value="Glycogen_synth"/>
</dbReference>
<dbReference type="Pfam" id="PF05693">
    <property type="entry name" value="Glycogen_syn"/>
    <property type="match status" value="1"/>
</dbReference>
<keyword evidence="10" id="KW-1185">Reference proteome</keyword>
<comment type="function">
    <text evidence="7">Transfers the glycosyl residue from UDP-Glc to the non-reducing end of alpha-1,4-glucan.</text>
</comment>
<evidence type="ECO:0000256" key="8">
    <source>
        <dbReference type="SAM" id="MobiDB-lite"/>
    </source>
</evidence>
<comment type="catalytic activity">
    <reaction evidence="6">
        <text>[(1-&gt;4)-alpha-D-glucosyl](n) + UDP-alpha-D-glucose = [(1-&gt;4)-alpha-D-glucosyl](n+1) + UDP + H(+)</text>
        <dbReference type="Rhea" id="RHEA:18549"/>
        <dbReference type="Rhea" id="RHEA-COMP:9584"/>
        <dbReference type="Rhea" id="RHEA-COMP:9587"/>
        <dbReference type="ChEBI" id="CHEBI:15378"/>
        <dbReference type="ChEBI" id="CHEBI:15444"/>
        <dbReference type="ChEBI" id="CHEBI:58223"/>
        <dbReference type="ChEBI" id="CHEBI:58885"/>
        <dbReference type="EC" id="2.4.1.11"/>
    </reaction>
    <physiologicalReaction direction="left-to-right" evidence="6">
        <dbReference type="Rhea" id="RHEA:18550"/>
    </physiologicalReaction>
</comment>
<dbReference type="EC" id="2.4.1.11" evidence="7"/>
<evidence type="ECO:0000256" key="2">
    <source>
        <dbReference type="ARBA" id="ARBA00010686"/>
    </source>
</evidence>
<evidence type="ECO:0000256" key="5">
    <source>
        <dbReference type="ARBA" id="ARBA00023056"/>
    </source>
</evidence>